<feature type="compositionally biased region" description="Basic and acidic residues" evidence="1">
    <location>
        <begin position="208"/>
        <end position="227"/>
    </location>
</feature>
<proteinExistence type="predicted"/>
<dbReference type="OrthoDB" id="126393at2759"/>
<sequence>TKFGNSKLTSEEMSVVDAEWGSVEAFGDACPLFGGRTTSAVESQNRALLLAGVRDSQVFEALVLFCKVVIHSIADKKQKARNWMASKHTVTPRAKAMFDRQIWSAATCTVLRNSESVFHIDDMMTSIEGELSTQHRISRTLTVDLMTGADRTTARATKFFHHSYTASSYAAAFQNVAISLPFVPALIPDTNIMPPPLYNQVGGVSRSGRRDVATREKRIPSRGESKSTRPPRQPKPNANVSTEQAVLIASMEEFFSTEVRAEQPNKRKKYTCSLCGKAERHNAARCPYRAKGDVDDDVRAGIYVVGSCPLDFLQRRNSFVDTESIIQAPTILSDYTL</sequence>
<reference evidence="3" key="1">
    <citation type="submission" date="2017-03" db="EMBL/GenBank/DDBJ databases">
        <title>Phytopthora megakarya and P. palmivora, two closely related causual agents of cacao black pod achieved similar genome size and gene model numbers by different mechanisms.</title>
        <authorList>
            <person name="Ali S."/>
            <person name="Shao J."/>
            <person name="Larry D.J."/>
            <person name="Kronmiller B."/>
            <person name="Shen D."/>
            <person name="Strem M.D."/>
            <person name="Melnick R.L."/>
            <person name="Guiltinan M.J."/>
            <person name="Tyler B.M."/>
            <person name="Meinhardt L.W."/>
            <person name="Bailey B.A."/>
        </authorList>
    </citation>
    <scope>NUCLEOTIDE SEQUENCE [LARGE SCALE GENOMIC DNA]</scope>
    <source>
        <strain evidence="3">zdho120</strain>
    </source>
</reference>
<dbReference type="Proteomes" id="UP000198211">
    <property type="component" value="Unassembled WGS sequence"/>
</dbReference>
<gene>
    <name evidence="2" type="ORF">PHMEG_00031487</name>
</gene>
<feature type="region of interest" description="Disordered" evidence="1">
    <location>
        <begin position="198"/>
        <end position="240"/>
    </location>
</feature>
<protein>
    <submittedName>
        <fullName evidence="2">Uncharacterized protein</fullName>
    </submittedName>
</protein>
<evidence type="ECO:0000313" key="3">
    <source>
        <dbReference type="Proteomes" id="UP000198211"/>
    </source>
</evidence>
<evidence type="ECO:0000256" key="1">
    <source>
        <dbReference type="SAM" id="MobiDB-lite"/>
    </source>
</evidence>
<organism evidence="2 3">
    <name type="scientific">Phytophthora megakarya</name>
    <dbReference type="NCBI Taxonomy" id="4795"/>
    <lineage>
        <taxon>Eukaryota</taxon>
        <taxon>Sar</taxon>
        <taxon>Stramenopiles</taxon>
        <taxon>Oomycota</taxon>
        <taxon>Peronosporomycetes</taxon>
        <taxon>Peronosporales</taxon>
        <taxon>Peronosporaceae</taxon>
        <taxon>Phytophthora</taxon>
    </lineage>
</organism>
<comment type="caution">
    <text evidence="2">The sequence shown here is derived from an EMBL/GenBank/DDBJ whole genome shotgun (WGS) entry which is preliminary data.</text>
</comment>
<name>A0A225UXX3_9STRA</name>
<feature type="non-terminal residue" evidence="2">
    <location>
        <position position="1"/>
    </location>
</feature>
<evidence type="ECO:0000313" key="2">
    <source>
        <dbReference type="EMBL" id="OWY97874.1"/>
    </source>
</evidence>
<dbReference type="EMBL" id="NBNE01009976">
    <property type="protein sequence ID" value="OWY97874.1"/>
    <property type="molecule type" value="Genomic_DNA"/>
</dbReference>
<dbReference type="AlphaFoldDB" id="A0A225UXX3"/>
<accession>A0A225UXX3</accession>
<keyword evidence="3" id="KW-1185">Reference proteome</keyword>